<protein>
    <submittedName>
        <fullName evidence="1">Uncharacterized protein</fullName>
    </submittedName>
</protein>
<dbReference type="EMBL" id="JADKCH010000035">
    <property type="protein sequence ID" value="MBK8574077.1"/>
    <property type="molecule type" value="Genomic_DNA"/>
</dbReference>
<name>A0A936F4P6_9BACT</name>
<dbReference type="Proteomes" id="UP000709959">
    <property type="component" value="Unassembled WGS sequence"/>
</dbReference>
<dbReference type="AlphaFoldDB" id="A0A936F4P6"/>
<sequence>MALCRELYLDGTGLRLMLHLLPAGATEDDALKLRDRLKRAQRRPSRCMAEQDEAADG</sequence>
<accession>A0A936F4P6</accession>
<evidence type="ECO:0000313" key="1">
    <source>
        <dbReference type="EMBL" id="MBK8574077.1"/>
    </source>
</evidence>
<gene>
    <name evidence="1" type="ORF">IPN91_15970</name>
</gene>
<proteinExistence type="predicted"/>
<reference evidence="1 2" key="1">
    <citation type="submission" date="2020-10" db="EMBL/GenBank/DDBJ databases">
        <title>Connecting structure to function with the recovery of over 1000 high-quality activated sludge metagenome-assembled genomes encoding full-length rRNA genes using long-read sequencing.</title>
        <authorList>
            <person name="Singleton C.M."/>
            <person name="Petriglieri F."/>
            <person name="Kristensen J.M."/>
            <person name="Kirkegaard R.H."/>
            <person name="Michaelsen T.Y."/>
            <person name="Andersen M.H."/>
            <person name="Karst S.M."/>
            <person name="Dueholm M.S."/>
            <person name="Nielsen P.H."/>
            <person name="Albertsen M."/>
        </authorList>
    </citation>
    <scope>NUCLEOTIDE SEQUENCE [LARGE SCALE GENOMIC DNA]</scope>
    <source>
        <strain evidence="1">OdNE_18-Q3-R46-58_MAXAC.008</strain>
    </source>
</reference>
<organism evidence="1 2">
    <name type="scientific">Candidatus Geothrix odensensis</name>
    <dbReference type="NCBI Taxonomy" id="2954440"/>
    <lineage>
        <taxon>Bacteria</taxon>
        <taxon>Pseudomonadati</taxon>
        <taxon>Acidobacteriota</taxon>
        <taxon>Holophagae</taxon>
        <taxon>Holophagales</taxon>
        <taxon>Holophagaceae</taxon>
        <taxon>Geothrix</taxon>
    </lineage>
</organism>
<evidence type="ECO:0000313" key="2">
    <source>
        <dbReference type="Proteomes" id="UP000709959"/>
    </source>
</evidence>
<comment type="caution">
    <text evidence="1">The sequence shown here is derived from an EMBL/GenBank/DDBJ whole genome shotgun (WGS) entry which is preliminary data.</text>
</comment>